<sequence>MMFGWGRGNDSPEQLAATSEAGGDARLTPGLAAMSAGSGAVGWAPLPVGNDTPRNKQQGQPQPFKLKAHDVKTYLQDRSTAVVDLCSHVDAPADVIFDLLADPHQHERIFDAIESASAELVSEEGPVRKWRLDYRARWRFWKVGGVCDNRLWMTTDRELGTVSFVLREPGFLRKYEGTWTITGPDGRGPGAGSRGAPGGPTRSRGPAAAAAAAAAVAADGGVANATSDQADAVGDLSRLRLRREAAGLAPPSPSACSDTSSEPRSHALRLSSRCSSAGSLTSSSSSGSLERCSAGSASAGRSSSSSSGNNGGGVGDFAGMFAAINNPFTTTTATTALPPLLLTIFRSVPGSAAATSAASAGAGVGIGVGATGFGASHAAQCAVQPPLTQQRLQAPPLYPTTIRVRKAISPKVSPPYPINQVLKGHAAGQVNDMLQGLLVATARKIEEEEQVLLGLGPGPGFKGW</sequence>
<keyword evidence="3" id="KW-1185">Reference proteome</keyword>
<dbReference type="SUPFAM" id="SSF55961">
    <property type="entry name" value="Bet v1-like"/>
    <property type="match status" value="1"/>
</dbReference>
<feature type="region of interest" description="Disordered" evidence="1">
    <location>
        <begin position="245"/>
        <end position="309"/>
    </location>
</feature>
<evidence type="ECO:0000313" key="3">
    <source>
        <dbReference type="Proteomes" id="UP000001058"/>
    </source>
</evidence>
<name>D8TL00_VOLCA</name>
<dbReference type="RefSeq" id="XP_002947197.1">
    <property type="nucleotide sequence ID" value="XM_002947151.1"/>
</dbReference>
<dbReference type="EMBL" id="GL378326">
    <property type="protein sequence ID" value="EFJ51787.1"/>
    <property type="molecule type" value="Genomic_DNA"/>
</dbReference>
<evidence type="ECO:0000256" key="1">
    <source>
        <dbReference type="SAM" id="MobiDB-lite"/>
    </source>
</evidence>
<dbReference type="PANTHER" id="PTHR31385:SF1">
    <property type="entry name" value="PUTATIVE (DUF220)-RELATED"/>
    <property type="match status" value="1"/>
</dbReference>
<evidence type="ECO:0008006" key="4">
    <source>
        <dbReference type="Google" id="ProtNLM"/>
    </source>
</evidence>
<dbReference type="GeneID" id="9620022"/>
<organism evidence="3">
    <name type="scientific">Volvox carteri f. nagariensis</name>
    <dbReference type="NCBI Taxonomy" id="3068"/>
    <lineage>
        <taxon>Eukaryota</taxon>
        <taxon>Viridiplantae</taxon>
        <taxon>Chlorophyta</taxon>
        <taxon>core chlorophytes</taxon>
        <taxon>Chlorophyceae</taxon>
        <taxon>CS clade</taxon>
        <taxon>Chlamydomonadales</taxon>
        <taxon>Volvocaceae</taxon>
        <taxon>Volvox</taxon>
    </lineage>
</organism>
<dbReference type="InParanoid" id="D8TL00"/>
<dbReference type="Proteomes" id="UP000001058">
    <property type="component" value="Unassembled WGS sequence"/>
</dbReference>
<dbReference type="PANTHER" id="PTHR31385">
    <property type="entry name" value="PUTATIVE (DUF220)-RELATED"/>
    <property type="match status" value="1"/>
</dbReference>
<feature type="region of interest" description="Disordered" evidence="1">
    <location>
        <begin position="178"/>
        <end position="207"/>
    </location>
</feature>
<protein>
    <recommendedName>
        <fullName evidence="4">Coenzyme Q-binding protein COQ10 START domain-containing protein</fullName>
    </recommendedName>
</protein>
<proteinExistence type="predicted"/>
<dbReference type="InterPro" id="IPR023393">
    <property type="entry name" value="START-like_dom_sf"/>
</dbReference>
<dbReference type="AlphaFoldDB" id="D8TL00"/>
<feature type="compositionally biased region" description="Gly residues" evidence="1">
    <location>
        <begin position="185"/>
        <end position="198"/>
    </location>
</feature>
<dbReference type="KEGG" id="vcn:VOLCADRAFT_116300"/>
<accession>D8TL00</accession>
<dbReference type="OrthoDB" id="530906at2759"/>
<reference evidence="2 3" key="1">
    <citation type="journal article" date="2010" name="Science">
        <title>Genomic analysis of organismal complexity in the multicellular green alga Volvox carteri.</title>
        <authorList>
            <person name="Prochnik S.E."/>
            <person name="Umen J."/>
            <person name="Nedelcu A.M."/>
            <person name="Hallmann A."/>
            <person name="Miller S.M."/>
            <person name="Nishii I."/>
            <person name="Ferris P."/>
            <person name="Kuo A."/>
            <person name="Mitros T."/>
            <person name="Fritz-Laylin L.K."/>
            <person name="Hellsten U."/>
            <person name="Chapman J."/>
            <person name="Simakov O."/>
            <person name="Rensing S.A."/>
            <person name="Terry A."/>
            <person name="Pangilinan J."/>
            <person name="Kapitonov V."/>
            <person name="Jurka J."/>
            <person name="Salamov A."/>
            <person name="Shapiro H."/>
            <person name="Schmutz J."/>
            <person name="Grimwood J."/>
            <person name="Lindquist E."/>
            <person name="Lucas S."/>
            <person name="Grigoriev I.V."/>
            <person name="Schmitt R."/>
            <person name="Kirk D."/>
            <person name="Rokhsar D.S."/>
        </authorList>
    </citation>
    <scope>NUCLEOTIDE SEQUENCE [LARGE SCALE GENOMIC DNA]</scope>
    <source>
        <strain evidence="3">f. Nagariensis / Eve</strain>
    </source>
</reference>
<gene>
    <name evidence="2" type="ORF">VOLCADRAFT_116300</name>
</gene>
<feature type="region of interest" description="Disordered" evidence="1">
    <location>
        <begin position="1"/>
        <end position="20"/>
    </location>
</feature>
<feature type="compositionally biased region" description="Low complexity" evidence="1">
    <location>
        <begin position="268"/>
        <end position="308"/>
    </location>
</feature>
<evidence type="ECO:0000313" key="2">
    <source>
        <dbReference type="EMBL" id="EFJ51787.1"/>
    </source>
</evidence>
<dbReference type="Gene3D" id="3.30.530.20">
    <property type="match status" value="1"/>
</dbReference>